<dbReference type="Gene3D" id="2.40.30.170">
    <property type="match status" value="1"/>
</dbReference>
<dbReference type="InterPro" id="IPR058792">
    <property type="entry name" value="Beta-barrel_RND_2"/>
</dbReference>
<accession>A0ABZ2Z5L0</accession>
<name>A0ABZ2Z5L0_9BACT</name>
<evidence type="ECO:0000259" key="5">
    <source>
        <dbReference type="Pfam" id="PF25989"/>
    </source>
</evidence>
<feature type="domain" description="CusB-like beta-barrel" evidence="4">
    <location>
        <begin position="204"/>
        <end position="276"/>
    </location>
</feature>
<feature type="signal peptide" evidence="2">
    <location>
        <begin position="1"/>
        <end position="16"/>
    </location>
</feature>
<dbReference type="InterPro" id="IPR058625">
    <property type="entry name" value="MdtA-like_BSH"/>
</dbReference>
<gene>
    <name evidence="6" type="ORF">WJU22_05025</name>
</gene>
<dbReference type="Proteomes" id="UP001449657">
    <property type="component" value="Chromosome"/>
</dbReference>
<dbReference type="Gene3D" id="2.40.420.20">
    <property type="match status" value="1"/>
</dbReference>
<proteinExistence type="inferred from homology"/>
<comment type="similarity">
    <text evidence="1">Belongs to the membrane fusion protein (MFP) (TC 8.A.1) family.</text>
</comment>
<feature type="domain" description="Multidrug resistance protein MdtA-like barrel-sandwich hybrid" evidence="3">
    <location>
        <begin position="79"/>
        <end position="197"/>
    </location>
</feature>
<evidence type="ECO:0000313" key="6">
    <source>
        <dbReference type="EMBL" id="WZN47536.1"/>
    </source>
</evidence>
<evidence type="ECO:0000256" key="2">
    <source>
        <dbReference type="SAM" id="SignalP"/>
    </source>
</evidence>
<evidence type="ECO:0000256" key="1">
    <source>
        <dbReference type="ARBA" id="ARBA00009477"/>
    </source>
</evidence>
<dbReference type="NCBIfam" id="TIGR01730">
    <property type="entry name" value="RND_mfp"/>
    <property type="match status" value="1"/>
</dbReference>
<evidence type="ECO:0000259" key="3">
    <source>
        <dbReference type="Pfam" id="PF25917"/>
    </source>
</evidence>
<dbReference type="SUPFAM" id="SSF111369">
    <property type="entry name" value="HlyD-like secretion proteins"/>
    <property type="match status" value="1"/>
</dbReference>
<evidence type="ECO:0000313" key="7">
    <source>
        <dbReference type="Proteomes" id="UP001449657"/>
    </source>
</evidence>
<organism evidence="6 7">
    <name type="scientific">Chitinophaga caseinilytica</name>
    <dbReference type="NCBI Taxonomy" id="2267521"/>
    <lineage>
        <taxon>Bacteria</taxon>
        <taxon>Pseudomonadati</taxon>
        <taxon>Bacteroidota</taxon>
        <taxon>Chitinophagia</taxon>
        <taxon>Chitinophagales</taxon>
        <taxon>Chitinophagaceae</taxon>
        <taxon>Chitinophaga</taxon>
    </lineage>
</organism>
<protein>
    <submittedName>
        <fullName evidence="6">Efflux RND transporter periplasmic adaptor subunit</fullName>
    </submittedName>
</protein>
<reference evidence="6 7" key="1">
    <citation type="submission" date="2024-03" db="EMBL/GenBank/DDBJ databases">
        <title>Chitinophaga caseinilytica sp. nov., a casein hydrolysing bacterium isolated from forest soil.</title>
        <authorList>
            <person name="Lee D.S."/>
            <person name="Han D.M."/>
            <person name="Baek J.H."/>
            <person name="Choi D.G."/>
            <person name="Jeon J.H."/>
            <person name="Jeon C.O."/>
        </authorList>
    </citation>
    <scope>NUCLEOTIDE SEQUENCE [LARGE SCALE GENOMIC DNA]</scope>
    <source>
        <strain evidence="6 7">KACC 19118</strain>
    </source>
</reference>
<dbReference type="Gene3D" id="2.40.50.100">
    <property type="match status" value="1"/>
</dbReference>
<evidence type="ECO:0000259" key="4">
    <source>
        <dbReference type="Pfam" id="PF25954"/>
    </source>
</evidence>
<dbReference type="EMBL" id="CP150096">
    <property type="protein sequence ID" value="WZN47536.1"/>
    <property type="molecule type" value="Genomic_DNA"/>
</dbReference>
<dbReference type="PANTHER" id="PTHR30469:SF15">
    <property type="entry name" value="HLYD FAMILY OF SECRETION PROTEINS"/>
    <property type="match status" value="1"/>
</dbReference>
<keyword evidence="2" id="KW-0732">Signal</keyword>
<feature type="chain" id="PRO_5046606821" evidence="2">
    <location>
        <begin position="17"/>
        <end position="354"/>
    </location>
</feature>
<sequence>MKKVLIYGTLTIAALAAIVWKLNANKAANVAKTEFVKQSNSGDIPVLTEKATRVDYDQQFAANGNFEPFKELTYLAEAAGRINQLLVDEGSYVKQGQIMARVDDEIVGTDLASAKANLAQLRVDKDRYESAFKTGGVTQKQMDDARLQYDLAVSRYEAASRKVNDTYVKAPISGFINAKYVEKGTYLSAGTKMFDIVDVSRLKLRVTVPEMQVVNLNLGDKVNVTTNVYPEIQYTGKITFIAAKGDQTLSYPVEMEVTNINGKQLKAGMYGTANFEMPKQEPTMLISRNAFVGGVNSNQIYVLEGGVAKLRKVTAGRIFGDKVEIREGLQDGETVITSGQINLTNGAKVAVQAQ</sequence>
<dbReference type="InterPro" id="IPR006143">
    <property type="entry name" value="RND_pump_MFP"/>
</dbReference>
<dbReference type="InterPro" id="IPR058637">
    <property type="entry name" value="YknX-like_C"/>
</dbReference>
<dbReference type="Pfam" id="PF25989">
    <property type="entry name" value="YknX_C"/>
    <property type="match status" value="1"/>
</dbReference>
<dbReference type="Gene3D" id="1.10.287.470">
    <property type="entry name" value="Helix hairpin bin"/>
    <property type="match status" value="1"/>
</dbReference>
<dbReference type="PANTHER" id="PTHR30469">
    <property type="entry name" value="MULTIDRUG RESISTANCE PROTEIN MDTA"/>
    <property type="match status" value="1"/>
</dbReference>
<dbReference type="RefSeq" id="WP_341842167.1">
    <property type="nucleotide sequence ID" value="NZ_CP149792.1"/>
</dbReference>
<dbReference type="Pfam" id="PF25917">
    <property type="entry name" value="BSH_RND"/>
    <property type="match status" value="1"/>
</dbReference>
<dbReference type="Pfam" id="PF25954">
    <property type="entry name" value="Beta-barrel_RND_2"/>
    <property type="match status" value="1"/>
</dbReference>
<keyword evidence="7" id="KW-1185">Reference proteome</keyword>
<feature type="domain" description="YknX-like C-terminal permuted SH3-like" evidence="5">
    <location>
        <begin position="296"/>
        <end position="351"/>
    </location>
</feature>